<evidence type="ECO:0000313" key="3">
    <source>
        <dbReference type="Proteomes" id="UP000076715"/>
    </source>
</evidence>
<dbReference type="RefSeq" id="WP_066318728.1">
    <property type="nucleotide sequence ID" value="NZ_LQRT01000046.1"/>
</dbReference>
<keyword evidence="1" id="KW-0812">Transmembrane</keyword>
<organism evidence="2 3">
    <name type="scientific">Aquimarina aggregata</name>
    <dbReference type="NCBI Taxonomy" id="1642818"/>
    <lineage>
        <taxon>Bacteria</taxon>
        <taxon>Pseudomonadati</taxon>
        <taxon>Bacteroidota</taxon>
        <taxon>Flavobacteriia</taxon>
        <taxon>Flavobacteriales</taxon>
        <taxon>Flavobacteriaceae</taxon>
        <taxon>Aquimarina</taxon>
    </lineage>
</organism>
<dbReference type="Proteomes" id="UP000076715">
    <property type="component" value="Unassembled WGS sequence"/>
</dbReference>
<dbReference type="EMBL" id="LQRT01000046">
    <property type="protein sequence ID" value="KZS38873.1"/>
    <property type="molecule type" value="Genomic_DNA"/>
</dbReference>
<accession>A0A162Y143</accession>
<name>A0A162Y143_9FLAO</name>
<feature type="transmembrane region" description="Helical" evidence="1">
    <location>
        <begin position="141"/>
        <end position="164"/>
    </location>
</feature>
<dbReference type="OrthoDB" id="2955631at2"/>
<dbReference type="STRING" id="1642818.AWE51_14935"/>
<dbReference type="Pfam" id="PF10011">
    <property type="entry name" value="DUF2254"/>
    <property type="match status" value="1"/>
</dbReference>
<protein>
    <recommendedName>
        <fullName evidence="4">DUF2254 domain-containing protein</fullName>
    </recommendedName>
</protein>
<gene>
    <name evidence="2" type="ORF">AWE51_14935</name>
</gene>
<feature type="transmembrane region" description="Helical" evidence="1">
    <location>
        <begin position="112"/>
        <end position="135"/>
    </location>
</feature>
<feature type="transmembrane region" description="Helical" evidence="1">
    <location>
        <begin position="20"/>
        <end position="40"/>
    </location>
</feature>
<evidence type="ECO:0008006" key="4">
    <source>
        <dbReference type="Google" id="ProtNLM"/>
    </source>
</evidence>
<reference evidence="2 3" key="1">
    <citation type="submission" date="2016-01" db="EMBL/GenBank/DDBJ databases">
        <title>The draft genome sequence of Aquimarina sp. RZW4-3-2.</title>
        <authorList>
            <person name="Wang Y."/>
        </authorList>
    </citation>
    <scope>NUCLEOTIDE SEQUENCE [LARGE SCALE GENOMIC DNA]</scope>
    <source>
        <strain evidence="2 3">RZW4-3-2</strain>
    </source>
</reference>
<comment type="caution">
    <text evidence="2">The sequence shown here is derived from an EMBL/GenBank/DDBJ whole genome shotgun (WGS) entry which is preliminary data.</text>
</comment>
<keyword evidence="1" id="KW-1133">Transmembrane helix</keyword>
<keyword evidence="3" id="KW-1185">Reference proteome</keyword>
<dbReference type="AlphaFoldDB" id="A0A162Y143"/>
<dbReference type="InterPro" id="IPR018723">
    <property type="entry name" value="DUF2254_membrane"/>
</dbReference>
<keyword evidence="1" id="KW-0472">Membrane</keyword>
<evidence type="ECO:0000313" key="2">
    <source>
        <dbReference type="EMBL" id="KZS38873.1"/>
    </source>
</evidence>
<evidence type="ECO:0000256" key="1">
    <source>
        <dbReference type="SAM" id="Phobius"/>
    </source>
</evidence>
<sequence>MKSTLKLFKKTKSRIVNSIAFYPILISVGFFFLAIILLFLENLEIINTFKKQVPFLLVQGNETARTILSTLFGGILSLTVFSFTMVMVVLNQASSNFSPRLLPGLISNKKHQIILGFYIGTILYTIIILMSLGAYGSSKNAVGFSVMIAAVLGAFCIGLFVYFIHSISQSIQIHNIIDKIYVSGYKLLKKEEQEQEDINFKNQNTSFQHWKIIRSKTTGYYRSFDIALAQDSLKSKNNILEIVPYIDQHIWKGDPVIRIKEPISQEELKSLYTSLYILSNRHDKDSGVGNMIKLTEVAVKALSPGVNDPGTAINAISKLGQLVHQALKIKPKTIKDIFDCQIVVIHNKISALELMRIVIEPIRIYAKADSAVSYELLNALIFIRNSKEIYPRHKEAIQNEIIALKNDLKNNISNNHDLKRILDLLEK</sequence>
<feature type="transmembrane region" description="Helical" evidence="1">
    <location>
        <begin position="67"/>
        <end position="91"/>
    </location>
</feature>
<proteinExistence type="predicted"/>